<dbReference type="OrthoDB" id="185618at2759"/>
<dbReference type="SMART" id="SM00160">
    <property type="entry name" value="RanBD"/>
    <property type="match status" value="1"/>
</dbReference>
<feature type="region of interest" description="Disordered" evidence="3">
    <location>
        <begin position="104"/>
        <end position="260"/>
    </location>
</feature>
<feature type="compositionally biased region" description="Basic and acidic residues" evidence="3">
    <location>
        <begin position="141"/>
        <end position="183"/>
    </location>
</feature>
<dbReference type="AlphaFoldDB" id="A0A9W9N8F1"/>
<feature type="region of interest" description="Disordered" evidence="3">
    <location>
        <begin position="274"/>
        <end position="318"/>
    </location>
</feature>
<feature type="compositionally biased region" description="Polar residues" evidence="3">
    <location>
        <begin position="281"/>
        <end position="290"/>
    </location>
</feature>
<gene>
    <name evidence="5" type="ORF">N7498_001596</name>
</gene>
<feature type="compositionally biased region" description="Polar residues" evidence="3">
    <location>
        <begin position="126"/>
        <end position="137"/>
    </location>
</feature>
<keyword evidence="2" id="KW-0539">Nucleus</keyword>
<dbReference type="SUPFAM" id="SSF50729">
    <property type="entry name" value="PH domain-like"/>
    <property type="match status" value="1"/>
</dbReference>
<feature type="compositionally biased region" description="Low complexity" evidence="3">
    <location>
        <begin position="291"/>
        <end position="304"/>
    </location>
</feature>
<feature type="region of interest" description="Disordered" evidence="3">
    <location>
        <begin position="373"/>
        <end position="409"/>
    </location>
</feature>
<dbReference type="GO" id="GO:0005634">
    <property type="term" value="C:nucleus"/>
    <property type="evidence" value="ECO:0007669"/>
    <property type="project" value="UniProtKB-SubCell"/>
</dbReference>
<dbReference type="RefSeq" id="XP_058311002.1">
    <property type="nucleotide sequence ID" value="XM_058448658.1"/>
</dbReference>
<feature type="compositionally biased region" description="Acidic residues" evidence="3">
    <location>
        <begin position="385"/>
        <end position="400"/>
    </location>
</feature>
<feature type="compositionally biased region" description="Polar residues" evidence="3">
    <location>
        <begin position="305"/>
        <end position="318"/>
    </location>
</feature>
<feature type="compositionally biased region" description="Basic and acidic residues" evidence="3">
    <location>
        <begin position="234"/>
        <end position="252"/>
    </location>
</feature>
<dbReference type="EMBL" id="JAPQKR010000005">
    <property type="protein sequence ID" value="KAJ5215189.1"/>
    <property type="molecule type" value="Genomic_DNA"/>
</dbReference>
<feature type="compositionally biased region" description="Basic and acidic residues" evidence="3">
    <location>
        <begin position="112"/>
        <end position="125"/>
    </location>
</feature>
<evidence type="ECO:0000313" key="6">
    <source>
        <dbReference type="Proteomes" id="UP001150904"/>
    </source>
</evidence>
<dbReference type="Proteomes" id="UP001150904">
    <property type="component" value="Unassembled WGS sequence"/>
</dbReference>
<dbReference type="PROSITE" id="PS50196">
    <property type="entry name" value="RANBD1"/>
    <property type="match status" value="1"/>
</dbReference>
<organism evidence="5 6">
    <name type="scientific">Penicillium cinerascens</name>
    <dbReference type="NCBI Taxonomy" id="70096"/>
    <lineage>
        <taxon>Eukaryota</taxon>
        <taxon>Fungi</taxon>
        <taxon>Dikarya</taxon>
        <taxon>Ascomycota</taxon>
        <taxon>Pezizomycotina</taxon>
        <taxon>Eurotiomycetes</taxon>
        <taxon>Eurotiomycetidae</taxon>
        <taxon>Eurotiales</taxon>
        <taxon>Aspergillaceae</taxon>
        <taxon>Penicillium</taxon>
    </lineage>
</organism>
<comment type="caution">
    <text evidence="5">The sequence shown here is derived from an EMBL/GenBank/DDBJ whole genome shotgun (WGS) entry which is preliminary data.</text>
</comment>
<evidence type="ECO:0000256" key="1">
    <source>
        <dbReference type="ARBA" id="ARBA00004123"/>
    </source>
</evidence>
<feature type="domain" description="RanBD1" evidence="4">
    <location>
        <begin position="416"/>
        <end position="537"/>
    </location>
</feature>
<feature type="compositionally biased region" description="Basic and acidic residues" evidence="3">
    <location>
        <begin position="199"/>
        <end position="212"/>
    </location>
</feature>
<reference evidence="5" key="1">
    <citation type="submission" date="2022-12" db="EMBL/GenBank/DDBJ databases">
        <authorList>
            <person name="Petersen C."/>
        </authorList>
    </citation>
    <scope>NUCLEOTIDE SEQUENCE</scope>
    <source>
        <strain evidence="5">IBT 15544</strain>
    </source>
</reference>
<evidence type="ECO:0000256" key="2">
    <source>
        <dbReference type="ARBA" id="ARBA00023242"/>
    </source>
</evidence>
<dbReference type="InterPro" id="IPR011993">
    <property type="entry name" value="PH-like_dom_sf"/>
</dbReference>
<accession>A0A9W9N8F1</accession>
<dbReference type="Gene3D" id="2.30.29.30">
    <property type="entry name" value="Pleckstrin-homology domain (PH domain)/Phosphotyrosine-binding domain (PTB)"/>
    <property type="match status" value="1"/>
</dbReference>
<evidence type="ECO:0000256" key="3">
    <source>
        <dbReference type="SAM" id="MobiDB-lite"/>
    </source>
</evidence>
<dbReference type="PANTHER" id="PTHR23138">
    <property type="entry name" value="RAN BINDING PROTEIN"/>
    <property type="match status" value="1"/>
</dbReference>
<comment type="subcellular location">
    <subcellularLocation>
        <location evidence="1">Nucleus</location>
    </subcellularLocation>
</comment>
<dbReference type="Pfam" id="PF00638">
    <property type="entry name" value="Ran_BP1"/>
    <property type="match status" value="1"/>
</dbReference>
<dbReference type="PANTHER" id="PTHR23138:SF142">
    <property type="entry name" value="RAN-BINDING PROTEIN 3B-RELATED"/>
    <property type="match status" value="1"/>
</dbReference>
<dbReference type="CDD" id="cd13180">
    <property type="entry name" value="RanBD_RanBP3"/>
    <property type="match status" value="1"/>
</dbReference>
<protein>
    <recommendedName>
        <fullName evidence="4">RanBD1 domain-containing protein</fullName>
    </recommendedName>
</protein>
<dbReference type="InterPro" id="IPR000156">
    <property type="entry name" value="Ran_bind_dom"/>
</dbReference>
<evidence type="ECO:0000259" key="4">
    <source>
        <dbReference type="PROSITE" id="PS50196"/>
    </source>
</evidence>
<proteinExistence type="predicted"/>
<dbReference type="InterPro" id="IPR045255">
    <property type="entry name" value="RanBP1-like"/>
</dbReference>
<evidence type="ECO:0000313" key="5">
    <source>
        <dbReference type="EMBL" id="KAJ5215189.1"/>
    </source>
</evidence>
<keyword evidence="6" id="KW-1185">Reference proteome</keyword>
<dbReference type="GeneID" id="83175959"/>
<sequence>MASSDEPVAAAGRAHCSRVLAVAETPVSHANPGAMSTAAWPSRQVGSLSWATASCHRGFIYTSPSFHPQFNSIHPHPAFCFCGSWLFVHELTVILLVAVSGGAHSPPSDNDGGERPVRKQLKETSIDSTPAGDQTMNGRKRSFEESRDDHGDPNENGDHSRKRSRECTPEEAKKTESVKDKDGISGSLSQNVPKKKRSREQLEDESSKKSEALGEAAQEPIQTEPSDETSAAKGEPEKKRHRDNSQEPDTKTDNGFATSAFGKAAAASPFAAFAKPAASTEESTQKTTQPSAFASSSLSAFAGSETSPFSALGSSTSSVFKPAGAGSSGFASASGTSGFGALGSGFAGVGGGFGAAGKAGGLSSFASSNAPATLGESKPKAIGAEESDEEGSDNDEEETSTFEAEKTDERFYEQTIETGEEQESTIFTCKAKLFHFSNKEWKERGIGTFKVNVRENASGKTTGRMIMRADGALRVMLNSPIFKGMNYGDAHNNAPESKQILLASMEDGKTVPLLLRTGNEAYAKELYEVIGDLLEKA</sequence>
<name>A0A9W9N8F1_9EURO</name>
<reference evidence="5" key="2">
    <citation type="journal article" date="2023" name="IMA Fungus">
        <title>Comparative genomic study of the Penicillium genus elucidates a diverse pangenome and 15 lateral gene transfer events.</title>
        <authorList>
            <person name="Petersen C."/>
            <person name="Sorensen T."/>
            <person name="Nielsen M.R."/>
            <person name="Sondergaard T.E."/>
            <person name="Sorensen J.L."/>
            <person name="Fitzpatrick D.A."/>
            <person name="Frisvad J.C."/>
            <person name="Nielsen K.L."/>
        </authorList>
    </citation>
    <scope>NUCLEOTIDE SEQUENCE</scope>
    <source>
        <strain evidence="5">IBT 15544</strain>
    </source>
</reference>